<dbReference type="Proteomes" id="UP000526003">
    <property type="component" value="Unassembled WGS sequence"/>
</dbReference>
<keyword evidence="3" id="KW-1185">Reference proteome</keyword>
<accession>A0A7X1KXC3</accession>
<keyword evidence="1" id="KW-0732">Signal</keyword>
<organism evidence="2 3">
    <name type="scientific">Pseudomonas kielensis</name>
    <dbReference type="NCBI Taxonomy" id="2762577"/>
    <lineage>
        <taxon>Bacteria</taxon>
        <taxon>Pseudomonadati</taxon>
        <taxon>Pseudomonadota</taxon>
        <taxon>Gammaproteobacteria</taxon>
        <taxon>Pseudomonadales</taxon>
        <taxon>Pseudomonadaceae</taxon>
        <taxon>Pseudomonas</taxon>
    </lineage>
</organism>
<protein>
    <recommendedName>
        <fullName evidence="4">Secreted protein</fullName>
    </recommendedName>
</protein>
<feature type="chain" id="PRO_5031180134" description="Secreted protein" evidence="1">
    <location>
        <begin position="24"/>
        <end position="98"/>
    </location>
</feature>
<evidence type="ECO:0008006" key="4">
    <source>
        <dbReference type="Google" id="ProtNLM"/>
    </source>
</evidence>
<sequence>MRLIRLFALAAPLAMLLPLSAQAAWPAGARDAFMKDCTEAAAQTIGEANATKHCACGADELNKKFTTQEITQLMSKQTPPSPELVKKAQGAIAACKAQ</sequence>
<evidence type="ECO:0000313" key="3">
    <source>
        <dbReference type="Proteomes" id="UP000526003"/>
    </source>
</evidence>
<comment type="caution">
    <text evidence="2">The sequence shown here is derived from an EMBL/GenBank/DDBJ whole genome shotgun (WGS) entry which is preliminary data.</text>
</comment>
<name>A0A7X1KXC3_9PSED</name>
<reference evidence="2 3" key="1">
    <citation type="submission" date="2020-08" db="EMBL/GenBank/DDBJ databases">
        <title>Pseudomonas sp. nov.</title>
        <authorList>
            <person name="Gieschler S."/>
            <person name="Fiedler G."/>
            <person name="Brinks E."/>
            <person name="Boehnlein C."/>
            <person name="Franz C.M.A.P."/>
            <person name="Kabisch J."/>
        </authorList>
    </citation>
    <scope>NUCLEOTIDE SEQUENCE [LARGE SCALE GENOMIC DNA]</scope>
    <source>
        <strain evidence="2 3">MBT-1</strain>
    </source>
</reference>
<dbReference type="AlphaFoldDB" id="A0A7X1KXC3"/>
<proteinExistence type="predicted"/>
<dbReference type="EMBL" id="JACMYG010000008">
    <property type="protein sequence ID" value="MBC2690235.1"/>
    <property type="molecule type" value="Genomic_DNA"/>
</dbReference>
<evidence type="ECO:0000256" key="1">
    <source>
        <dbReference type="SAM" id="SignalP"/>
    </source>
</evidence>
<dbReference type="RefSeq" id="WP_166590581.1">
    <property type="nucleotide sequence ID" value="NZ_CP090311.1"/>
</dbReference>
<gene>
    <name evidence="2" type="ORF">H7995_10530</name>
</gene>
<feature type="signal peptide" evidence="1">
    <location>
        <begin position="1"/>
        <end position="23"/>
    </location>
</feature>
<evidence type="ECO:0000313" key="2">
    <source>
        <dbReference type="EMBL" id="MBC2690235.1"/>
    </source>
</evidence>